<dbReference type="GO" id="GO:0005787">
    <property type="term" value="C:signal peptidase complex"/>
    <property type="evidence" value="ECO:0007669"/>
    <property type="project" value="InterPro"/>
</dbReference>
<evidence type="ECO:0000256" key="10">
    <source>
        <dbReference type="SAM" id="Phobius"/>
    </source>
</evidence>
<dbReference type="PANTHER" id="PTHR13202:SF0">
    <property type="entry name" value="SIGNAL PEPTIDASE COMPLEX SUBUNIT 1"/>
    <property type="match status" value="1"/>
</dbReference>
<dbReference type="WBParaSite" id="TCNE_0001233501-mRNA-1">
    <property type="protein sequence ID" value="TCNE_0001233501-mRNA-1"/>
    <property type="gene ID" value="TCNE_0001233501"/>
</dbReference>
<evidence type="ECO:0000256" key="6">
    <source>
        <dbReference type="ARBA" id="ARBA00022989"/>
    </source>
</evidence>
<name>A0A183UV15_TOXCA</name>
<evidence type="ECO:0000313" key="13">
    <source>
        <dbReference type="WBParaSite" id="TCNE_0001233501-mRNA-1"/>
    </source>
</evidence>
<evidence type="ECO:0000256" key="1">
    <source>
        <dbReference type="ARBA" id="ARBA00004477"/>
    </source>
</evidence>
<evidence type="ECO:0000256" key="8">
    <source>
        <dbReference type="ARBA" id="ARBA00032913"/>
    </source>
</evidence>
<dbReference type="GO" id="GO:0006465">
    <property type="term" value="P:signal peptide processing"/>
    <property type="evidence" value="ECO:0007669"/>
    <property type="project" value="InterPro"/>
</dbReference>
<evidence type="ECO:0000256" key="2">
    <source>
        <dbReference type="ARBA" id="ARBA00005245"/>
    </source>
</evidence>
<dbReference type="Proteomes" id="UP000050794">
    <property type="component" value="Unassembled WGS sequence"/>
</dbReference>
<dbReference type="Pfam" id="PF06645">
    <property type="entry name" value="SPC12"/>
    <property type="match status" value="1"/>
</dbReference>
<dbReference type="GO" id="GO:0045047">
    <property type="term" value="P:protein targeting to ER"/>
    <property type="evidence" value="ECO:0007669"/>
    <property type="project" value="TreeGrafter"/>
</dbReference>
<reference evidence="11 12" key="2">
    <citation type="submission" date="2018-11" db="EMBL/GenBank/DDBJ databases">
        <authorList>
            <consortium name="Pathogen Informatics"/>
        </authorList>
    </citation>
    <scope>NUCLEOTIDE SEQUENCE [LARGE SCALE GENOMIC DNA]</scope>
</reference>
<evidence type="ECO:0000313" key="12">
    <source>
        <dbReference type="Proteomes" id="UP000050794"/>
    </source>
</evidence>
<sequence>MTYSDFILNTVKLRSSHEMDGIIQMLPPSLRKFSTYIDFVGQRKAERIFQVILVTSAVVGFCIGYVTQQLSHSVYTLGFGFALSCLLILPPWPYLRRNPIHVRSLSVYEGRAEFDVI</sequence>
<dbReference type="AlphaFoldDB" id="A0A183UV15"/>
<keyword evidence="7 10" id="KW-0472">Membrane</keyword>
<keyword evidence="12" id="KW-1185">Reference proteome</keyword>
<evidence type="ECO:0000256" key="4">
    <source>
        <dbReference type="ARBA" id="ARBA00022692"/>
    </source>
</evidence>
<keyword evidence="5" id="KW-0256">Endoplasmic reticulum</keyword>
<protein>
    <recommendedName>
        <fullName evidence="3">Signal peptidase complex subunit 1</fullName>
    </recommendedName>
    <alternativeName>
        <fullName evidence="8">Microsomal signal peptidase 12 kDa subunit</fullName>
    </alternativeName>
</protein>
<dbReference type="EMBL" id="UYWY01021214">
    <property type="protein sequence ID" value="VDM43656.1"/>
    <property type="molecule type" value="Genomic_DNA"/>
</dbReference>
<dbReference type="PANTHER" id="PTHR13202">
    <property type="entry name" value="MICROSOMAL SIGNAL PEPTIDASE 12 KDA SUBUNIT"/>
    <property type="match status" value="1"/>
</dbReference>
<evidence type="ECO:0000256" key="5">
    <source>
        <dbReference type="ARBA" id="ARBA00022824"/>
    </source>
</evidence>
<evidence type="ECO:0000256" key="7">
    <source>
        <dbReference type="ARBA" id="ARBA00023136"/>
    </source>
</evidence>
<reference evidence="13" key="1">
    <citation type="submission" date="2016-06" db="UniProtKB">
        <authorList>
            <consortium name="WormBaseParasite"/>
        </authorList>
    </citation>
    <scope>IDENTIFICATION</scope>
</reference>
<gene>
    <name evidence="11" type="ORF">TCNE_LOCUS12335</name>
</gene>
<proteinExistence type="inferred from homology"/>
<organism evidence="12 13">
    <name type="scientific">Toxocara canis</name>
    <name type="common">Canine roundworm</name>
    <dbReference type="NCBI Taxonomy" id="6265"/>
    <lineage>
        <taxon>Eukaryota</taxon>
        <taxon>Metazoa</taxon>
        <taxon>Ecdysozoa</taxon>
        <taxon>Nematoda</taxon>
        <taxon>Chromadorea</taxon>
        <taxon>Rhabditida</taxon>
        <taxon>Spirurina</taxon>
        <taxon>Ascaridomorpha</taxon>
        <taxon>Ascaridoidea</taxon>
        <taxon>Toxocaridae</taxon>
        <taxon>Toxocara</taxon>
    </lineage>
</organism>
<feature type="transmembrane region" description="Helical" evidence="10">
    <location>
        <begin position="48"/>
        <end position="67"/>
    </location>
</feature>
<keyword evidence="6 10" id="KW-1133">Transmembrane helix</keyword>
<comment type="similarity">
    <text evidence="2">Belongs to the SPCS1 family.</text>
</comment>
<feature type="transmembrane region" description="Helical" evidence="10">
    <location>
        <begin position="73"/>
        <end position="95"/>
    </location>
</feature>
<comment type="subcellular location">
    <subcellularLocation>
        <location evidence="1">Endoplasmic reticulum membrane</location>
        <topology evidence="1">Multi-pass membrane protein</topology>
    </subcellularLocation>
</comment>
<evidence type="ECO:0000256" key="9">
    <source>
        <dbReference type="ARBA" id="ARBA00045204"/>
    </source>
</evidence>
<keyword evidence="4 10" id="KW-0812">Transmembrane</keyword>
<dbReference type="InterPro" id="IPR009542">
    <property type="entry name" value="Spc1/SPCS1"/>
</dbReference>
<evidence type="ECO:0000313" key="11">
    <source>
        <dbReference type="EMBL" id="VDM43656.1"/>
    </source>
</evidence>
<evidence type="ECO:0000256" key="3">
    <source>
        <dbReference type="ARBA" id="ARBA00017059"/>
    </source>
</evidence>
<accession>A0A183UV15</accession>
<comment type="function">
    <text evidence="9">Component of the signal peptidase complex (SPC) which catalyzes the cleavage of N-terminal signal sequences from nascent proteins as they are translocated into the lumen of the endoplasmic reticulum. Dispensable for SPC enzymatic activity.</text>
</comment>